<proteinExistence type="predicted"/>
<dbReference type="RefSeq" id="WP_115481597.1">
    <property type="nucleotide sequence ID" value="NZ_QRCT01000019.1"/>
</dbReference>
<gene>
    <name evidence="1" type="ORF">DWV06_07665</name>
</gene>
<sequence>MMDDYIFGKITEFKQNICNPEAHLNNMASNNKEFKKRWEKDRQSMDYAGILDNEEVLRQVEMFEGSVNFVEAYVKRGHIEDAYNMWKQLYDALTALFKMAQNMNNSYCKFREISTDEVDEIFGKLEAVAKRMDQANMRRAMQD</sequence>
<comment type="caution">
    <text evidence="1">The sequence shown here is derived from an EMBL/GenBank/DDBJ whole genome shotgun (WGS) entry which is preliminary data.</text>
</comment>
<keyword evidence="2" id="KW-1185">Reference proteome</keyword>
<evidence type="ECO:0000313" key="1">
    <source>
        <dbReference type="EMBL" id="RDU23728.1"/>
    </source>
</evidence>
<dbReference type="AlphaFoldDB" id="A0A371AVY2"/>
<evidence type="ECO:0000313" key="2">
    <source>
        <dbReference type="Proteomes" id="UP000255036"/>
    </source>
</evidence>
<dbReference type="Proteomes" id="UP000255036">
    <property type="component" value="Unassembled WGS sequence"/>
</dbReference>
<dbReference type="EMBL" id="QRCT01000019">
    <property type="protein sequence ID" value="RDU23728.1"/>
    <property type="molecule type" value="Genomic_DNA"/>
</dbReference>
<reference evidence="1 2" key="1">
    <citation type="submission" date="2018-07" db="EMBL/GenBank/DDBJ databases">
        <title>Anaerosacharophilus polymeroproducens gen. nov. sp. nov., an anaerobic bacterium isolated from salt field.</title>
        <authorList>
            <person name="Kim W."/>
            <person name="Yang S.-H."/>
            <person name="Oh J."/>
            <person name="Lee J.-H."/>
            <person name="Kwon K.K."/>
        </authorList>
    </citation>
    <scope>NUCLEOTIDE SEQUENCE [LARGE SCALE GENOMIC DNA]</scope>
    <source>
        <strain evidence="1 2">MCWD5</strain>
    </source>
</reference>
<protein>
    <submittedName>
        <fullName evidence="1">Uncharacterized protein</fullName>
    </submittedName>
</protein>
<organism evidence="1 2">
    <name type="scientific">Anaerosacchariphilus polymeriproducens</name>
    <dbReference type="NCBI Taxonomy" id="1812858"/>
    <lineage>
        <taxon>Bacteria</taxon>
        <taxon>Bacillati</taxon>
        <taxon>Bacillota</taxon>
        <taxon>Clostridia</taxon>
        <taxon>Lachnospirales</taxon>
        <taxon>Lachnospiraceae</taxon>
        <taxon>Anaerosacchariphilus</taxon>
    </lineage>
</organism>
<accession>A0A371AVY2</accession>
<name>A0A371AVY2_9FIRM</name>